<dbReference type="PANTHER" id="PTHR30332:SF5">
    <property type="entry name" value="SPI-1 TYPE 3 SECRETION SYSTEM SECRETIN"/>
    <property type="match status" value="1"/>
</dbReference>
<dbReference type="Gene3D" id="3.30.1370.120">
    <property type="match status" value="2"/>
</dbReference>
<dbReference type="GO" id="GO:0030257">
    <property type="term" value="C:type III protein secretion system complex"/>
    <property type="evidence" value="ECO:0007669"/>
    <property type="project" value="UniProtKB-UniRule"/>
</dbReference>
<dbReference type="InterPro" id="IPR005644">
    <property type="entry name" value="NolW-like"/>
</dbReference>
<dbReference type="HAMAP" id="MF_02219">
    <property type="entry name" value="Type_III_secretin"/>
    <property type="match status" value="1"/>
</dbReference>
<keyword evidence="3" id="KW-0653">Protein transport</keyword>
<gene>
    <name evidence="3 9" type="primary">sctC</name>
    <name evidence="9" type="ORF">AAF463_24890</name>
</gene>
<dbReference type="InterPro" id="IPR004846">
    <property type="entry name" value="T2SS/T3SS_dom"/>
</dbReference>
<dbReference type="AlphaFoldDB" id="A0AAU7U3X4"/>
<evidence type="ECO:0000256" key="5">
    <source>
        <dbReference type="SAM" id="MobiDB-lite"/>
    </source>
</evidence>
<sequence length="573" mass="63033" precursor="true">MNVLVTMKLVNKFNLSVLGCSLMLCLTLPVYAENASIADTVGYTAEKDSLKTFFEAVSTKLHKPIIASPLASKKRVTGSFDLSSPDALISRVCNQMGLIWYSDGQSVFIYDASETKSTIVTLVNTSVASVKNFLVSSKLYDTRYPIRDDAATQTFYISGPPAYIKIVTDAVSYLESKMDTPSDYSSLNVIPLYNTFVSDRFYRYRDEQITIPGMATIISQLTGASPNASHEVNIPEKKTEAGDETEPSTSKTRLMFPEATGIPDTLLTSSPAIRLSRAEIPAIVIPNPDNNSLLVKGSREQVRNIRTLINGLDLPRRHIEMSVWIIDLQKQELDQLGVNFKGSLNMGNSLGVSLNGGGTSTVDGASFMAAVLALTEENKANIVSRPMILTQENVPAVFDNNRTFYTKLQGERVTNLEHVTYGTSLNVLPRFTQTDDVELLLNIEDGNELRQSDSGDMLPEVGRTQINTIARVPKGKSLLVGGYSREEKSETDSGIPGLKNIPWVGKLFSSRVEKNASLVRIFLIQPKEIYGNDSKDARTMISDIKGNSASDKLLDWTENFMNGIQWPAQSSTK</sequence>
<dbReference type="GO" id="GO:0009279">
    <property type="term" value="C:cell outer membrane"/>
    <property type="evidence" value="ECO:0007669"/>
    <property type="project" value="UniProtKB-SubCell"/>
</dbReference>
<evidence type="ECO:0000259" key="7">
    <source>
        <dbReference type="Pfam" id="PF03958"/>
    </source>
</evidence>
<comment type="similarity">
    <text evidence="3">Belongs to the bacterial secretin family. T3SS SctC subfamily.</text>
</comment>
<evidence type="ECO:0000259" key="8">
    <source>
        <dbReference type="Pfam" id="PF21304"/>
    </source>
</evidence>
<keyword evidence="3" id="KW-0472">Membrane</keyword>
<dbReference type="Pfam" id="PF00263">
    <property type="entry name" value="Secretin"/>
    <property type="match status" value="1"/>
</dbReference>
<dbReference type="PRINTS" id="PR01337">
    <property type="entry name" value="TYPE3OMGPROT"/>
</dbReference>
<keyword evidence="3" id="KW-0998">Cell outer membrane</keyword>
<feature type="domain" description="SPI-1 type 3 secretion system secretin N0" evidence="8">
    <location>
        <begin position="43"/>
        <end position="111"/>
    </location>
</feature>
<dbReference type="InterPro" id="IPR050810">
    <property type="entry name" value="Bact_Secretion_Sys_Channel"/>
</dbReference>
<comment type="subcellular location">
    <subcellularLocation>
        <location evidence="1 3 4">Cell outer membrane</location>
    </subcellularLocation>
</comment>
<organism evidence="9">
    <name type="scientific">Pantoea sp. BJ2</name>
    <dbReference type="NCBI Taxonomy" id="3141322"/>
    <lineage>
        <taxon>Bacteria</taxon>
        <taxon>Pseudomonadati</taxon>
        <taxon>Pseudomonadota</taxon>
        <taxon>Gammaproteobacteria</taxon>
        <taxon>Enterobacterales</taxon>
        <taxon>Erwiniaceae</taxon>
        <taxon>Pantoea</taxon>
    </lineage>
</organism>
<evidence type="ECO:0000256" key="4">
    <source>
        <dbReference type="RuleBase" id="RU004004"/>
    </source>
</evidence>
<evidence type="ECO:0000256" key="2">
    <source>
        <dbReference type="ARBA" id="ARBA00022729"/>
    </source>
</evidence>
<keyword evidence="9" id="KW-0614">Plasmid</keyword>
<dbReference type="Pfam" id="PF03958">
    <property type="entry name" value="Secretin_N"/>
    <property type="match status" value="1"/>
</dbReference>
<feature type="signal peptide" evidence="3">
    <location>
        <begin position="1"/>
        <end position="32"/>
    </location>
</feature>
<evidence type="ECO:0000256" key="3">
    <source>
        <dbReference type="HAMAP-Rule" id="MF_02219"/>
    </source>
</evidence>
<feature type="chain" id="PRO_5043065344" description="Type 3 secretion system secretin" evidence="3">
    <location>
        <begin position="33"/>
        <end position="573"/>
    </location>
</feature>
<dbReference type="InterPro" id="IPR038591">
    <property type="entry name" value="NolW-like_sf"/>
</dbReference>
<dbReference type="RefSeq" id="WP_350262601.1">
    <property type="nucleotide sequence ID" value="NZ_CP158294.1"/>
</dbReference>
<evidence type="ECO:0000256" key="1">
    <source>
        <dbReference type="ARBA" id="ARBA00004442"/>
    </source>
</evidence>
<dbReference type="PANTHER" id="PTHR30332">
    <property type="entry name" value="PROBABLE GENERAL SECRETION PATHWAY PROTEIN D"/>
    <property type="match status" value="1"/>
</dbReference>
<keyword evidence="3 4" id="KW-0813">Transport</keyword>
<proteinExistence type="inferred from homology"/>
<dbReference type="InterPro" id="IPR003522">
    <property type="entry name" value="T3SS_OM_pore_YscC"/>
</dbReference>
<dbReference type="Pfam" id="PF21304">
    <property type="entry name" value="T3S_SPI-1_N0"/>
    <property type="match status" value="1"/>
</dbReference>
<geneLocation type="plasmid" evidence="9">
    <name>plasmindB</name>
</geneLocation>
<dbReference type="InterPro" id="IPR049034">
    <property type="entry name" value="T3S_SPI-1_N0"/>
</dbReference>
<name>A0AAU7U3X4_9GAMM</name>
<protein>
    <recommendedName>
        <fullName evidence="3">Type 3 secretion system secretin</fullName>
        <shortName evidence="3">T3SS secretin</shortName>
    </recommendedName>
</protein>
<evidence type="ECO:0000259" key="6">
    <source>
        <dbReference type="Pfam" id="PF00263"/>
    </source>
</evidence>
<dbReference type="GO" id="GO:0015627">
    <property type="term" value="C:type II protein secretion system complex"/>
    <property type="evidence" value="ECO:0007669"/>
    <property type="project" value="TreeGrafter"/>
</dbReference>
<keyword evidence="3" id="KW-0811">Translocation</keyword>
<dbReference type="Gene3D" id="3.55.50.30">
    <property type="match status" value="1"/>
</dbReference>
<dbReference type="NCBIfam" id="TIGR02516">
    <property type="entry name" value="type_III_yscC"/>
    <property type="match status" value="1"/>
</dbReference>
<keyword evidence="2 3" id="KW-0732">Signal</keyword>
<evidence type="ECO:0000313" key="9">
    <source>
        <dbReference type="EMBL" id="XBV47559.1"/>
    </source>
</evidence>
<dbReference type="EMBL" id="CP158294">
    <property type="protein sequence ID" value="XBV47559.1"/>
    <property type="molecule type" value="Genomic_DNA"/>
</dbReference>
<feature type="region of interest" description="Disordered" evidence="5">
    <location>
        <begin position="227"/>
        <end position="251"/>
    </location>
</feature>
<accession>A0AAU7U3X4</accession>
<reference evidence="9" key="1">
    <citation type="submission" date="2024-06" db="EMBL/GenBank/DDBJ databases">
        <title>Multiomics insights into the TNT degradation mechanism by Pantoea sp. BJ2 isolated from an ammunition destruction site.</title>
        <authorList>
            <person name="Luo J."/>
        </authorList>
    </citation>
    <scope>NUCLEOTIDE SEQUENCE</scope>
    <source>
        <strain evidence="9">BJ2</strain>
        <plasmid evidence="9">plasmindB</plasmid>
    </source>
</reference>
<feature type="domain" description="Type II/III secretion system secretin-like" evidence="6">
    <location>
        <begin position="373"/>
        <end position="527"/>
    </location>
</feature>
<comment type="subunit">
    <text evidence="3">The core secretion machinery of the T3SS is composed of approximately 20 different proteins, including cytoplasmic components, a base, an export apparatus and a needle. This subunit is part of the base, which anchors the injectisome in the bacterial cell envelope. Forms a stable homooligomeric complex.</text>
</comment>
<feature type="domain" description="NolW-like" evidence="7">
    <location>
        <begin position="189"/>
        <end position="317"/>
    </location>
</feature>
<dbReference type="GO" id="GO:0030254">
    <property type="term" value="P:protein secretion by the type III secretion system"/>
    <property type="evidence" value="ECO:0007669"/>
    <property type="project" value="UniProtKB-UniRule"/>
</dbReference>
<comment type="function">
    <text evidence="3">Component of the type III secretion system (T3SS), also called injectisome, which is used to inject bacterial effector proteins into eukaryotic host cells. Forms a ring-shaped multimeric structure with an apparent central pore in the outer membrane.</text>
</comment>